<protein>
    <recommendedName>
        <fullName evidence="3">RNase H type-1 domain-containing protein</fullName>
    </recommendedName>
</protein>
<dbReference type="Proteomes" id="UP000288805">
    <property type="component" value="Unassembled WGS sequence"/>
</dbReference>
<comment type="caution">
    <text evidence="1">The sequence shown here is derived from an EMBL/GenBank/DDBJ whole genome shotgun (WGS) entry which is preliminary data.</text>
</comment>
<reference evidence="1 2" key="1">
    <citation type="journal article" date="2018" name="PLoS Genet.">
        <title>Population sequencing reveals clonal diversity and ancestral inbreeding in the grapevine cultivar Chardonnay.</title>
        <authorList>
            <person name="Roach M.J."/>
            <person name="Johnson D.L."/>
            <person name="Bohlmann J."/>
            <person name="van Vuuren H.J."/>
            <person name="Jones S.J."/>
            <person name="Pretorius I.S."/>
            <person name="Schmidt S.A."/>
            <person name="Borneman A.R."/>
        </authorList>
    </citation>
    <scope>NUCLEOTIDE SEQUENCE [LARGE SCALE GENOMIC DNA]</scope>
    <source>
        <strain evidence="2">cv. Chardonnay</strain>
        <tissue evidence="1">Leaf</tissue>
    </source>
</reference>
<dbReference type="CDD" id="cd09279">
    <property type="entry name" value="RNase_HI_like"/>
    <property type="match status" value="1"/>
</dbReference>
<dbReference type="AlphaFoldDB" id="A0A438I8G7"/>
<dbReference type="SUPFAM" id="SSF53098">
    <property type="entry name" value="Ribonuclease H-like"/>
    <property type="match status" value="1"/>
</dbReference>
<organism evidence="1 2">
    <name type="scientific">Vitis vinifera</name>
    <name type="common">Grape</name>
    <dbReference type="NCBI Taxonomy" id="29760"/>
    <lineage>
        <taxon>Eukaryota</taxon>
        <taxon>Viridiplantae</taxon>
        <taxon>Streptophyta</taxon>
        <taxon>Embryophyta</taxon>
        <taxon>Tracheophyta</taxon>
        <taxon>Spermatophyta</taxon>
        <taxon>Magnoliopsida</taxon>
        <taxon>eudicotyledons</taxon>
        <taxon>Gunneridae</taxon>
        <taxon>Pentapetalae</taxon>
        <taxon>rosids</taxon>
        <taxon>Vitales</taxon>
        <taxon>Vitaceae</taxon>
        <taxon>Viteae</taxon>
        <taxon>Vitis</taxon>
    </lineage>
</organism>
<name>A0A438I8G7_VITVI</name>
<dbReference type="Gene3D" id="3.30.420.10">
    <property type="entry name" value="Ribonuclease H-like superfamily/Ribonuclease H"/>
    <property type="match status" value="1"/>
</dbReference>
<dbReference type="InterPro" id="IPR012337">
    <property type="entry name" value="RNaseH-like_sf"/>
</dbReference>
<sequence>MAFGSGVGLILQSPTRELLEQAIRLSFPASNNEAEYEVVLDRLDLALTLAATKLEICNNSQLIVGQIQKECEAKDECMTRYLTLVENHLGKLGKWAVRRVPQTKNLKVNALAGRATTLPIRDVVMLPVYHQATSSVASVPVCSIVEADPNWMHEIVKYLQTGELPRDEKHAHKVCVQAARFTLINDSLYRRSFGGPYLKCLSNPKAQYVLAKLHEEVRSHPRMPSKVLNLVTSPWSFALWEMDIVGLLPLATTQKKFLLIATDYVSK</sequence>
<dbReference type="GO" id="GO:0003676">
    <property type="term" value="F:nucleic acid binding"/>
    <property type="evidence" value="ECO:0007669"/>
    <property type="project" value="InterPro"/>
</dbReference>
<gene>
    <name evidence="1" type="ORF">CK203_032797</name>
</gene>
<accession>A0A438I8G7</accession>
<proteinExistence type="predicted"/>
<evidence type="ECO:0000313" key="2">
    <source>
        <dbReference type="Proteomes" id="UP000288805"/>
    </source>
</evidence>
<dbReference type="EMBL" id="QGNW01000132">
    <property type="protein sequence ID" value="RVW92992.1"/>
    <property type="molecule type" value="Genomic_DNA"/>
</dbReference>
<dbReference type="InterPro" id="IPR036397">
    <property type="entry name" value="RNaseH_sf"/>
</dbReference>
<evidence type="ECO:0008006" key="3">
    <source>
        <dbReference type="Google" id="ProtNLM"/>
    </source>
</evidence>
<dbReference type="PANTHER" id="PTHR48475:SF2">
    <property type="entry name" value="RIBONUCLEASE H"/>
    <property type="match status" value="1"/>
</dbReference>
<dbReference type="PANTHER" id="PTHR48475">
    <property type="entry name" value="RIBONUCLEASE H"/>
    <property type="match status" value="1"/>
</dbReference>
<evidence type="ECO:0000313" key="1">
    <source>
        <dbReference type="EMBL" id="RVW92992.1"/>
    </source>
</evidence>